<keyword evidence="2" id="KW-1185">Reference proteome</keyword>
<protein>
    <submittedName>
        <fullName evidence="1">Uncharacterized protein</fullName>
    </submittedName>
</protein>
<reference evidence="1 2" key="1">
    <citation type="submission" date="2014-04" db="EMBL/GenBank/DDBJ databases">
        <authorList>
            <consortium name="DOE Joint Genome Institute"/>
            <person name="Kuo A."/>
            <person name="Gay G."/>
            <person name="Dore J."/>
            <person name="Kohler A."/>
            <person name="Nagy L.G."/>
            <person name="Floudas D."/>
            <person name="Copeland A."/>
            <person name="Barry K.W."/>
            <person name="Cichocki N."/>
            <person name="Veneault-Fourrey C."/>
            <person name="LaButti K."/>
            <person name="Lindquist E.A."/>
            <person name="Lipzen A."/>
            <person name="Lundell T."/>
            <person name="Morin E."/>
            <person name="Murat C."/>
            <person name="Sun H."/>
            <person name="Tunlid A."/>
            <person name="Henrissat B."/>
            <person name="Grigoriev I.V."/>
            <person name="Hibbett D.S."/>
            <person name="Martin F."/>
            <person name="Nordberg H.P."/>
            <person name="Cantor M.N."/>
            <person name="Hua S.X."/>
        </authorList>
    </citation>
    <scope>NUCLEOTIDE SEQUENCE [LARGE SCALE GENOMIC DNA]</scope>
    <source>
        <strain evidence="2">h7</strain>
    </source>
</reference>
<reference evidence="2" key="2">
    <citation type="submission" date="2015-01" db="EMBL/GenBank/DDBJ databases">
        <title>Evolutionary Origins and Diversification of the Mycorrhizal Mutualists.</title>
        <authorList>
            <consortium name="DOE Joint Genome Institute"/>
            <consortium name="Mycorrhizal Genomics Consortium"/>
            <person name="Kohler A."/>
            <person name="Kuo A."/>
            <person name="Nagy L.G."/>
            <person name="Floudas D."/>
            <person name="Copeland A."/>
            <person name="Barry K.W."/>
            <person name="Cichocki N."/>
            <person name="Veneault-Fourrey C."/>
            <person name="LaButti K."/>
            <person name="Lindquist E.A."/>
            <person name="Lipzen A."/>
            <person name="Lundell T."/>
            <person name="Morin E."/>
            <person name="Murat C."/>
            <person name="Riley R."/>
            <person name="Ohm R."/>
            <person name="Sun H."/>
            <person name="Tunlid A."/>
            <person name="Henrissat B."/>
            <person name="Grigoriev I.V."/>
            <person name="Hibbett D.S."/>
            <person name="Martin F."/>
        </authorList>
    </citation>
    <scope>NUCLEOTIDE SEQUENCE [LARGE SCALE GENOMIC DNA]</scope>
    <source>
        <strain evidence="2">h7</strain>
    </source>
</reference>
<sequence>MSRSHSRCFVRPLVLFVATILRHHIIRTKGPRHIASAINVIDWYHIRSDNSLQPIGGDIFSGCIVWLSSCPQTGRKIAAKFTSFLFPRSTAS</sequence>
<name>A0A0C3CAT9_HEBCY</name>
<dbReference type="EMBL" id="KN831771">
    <property type="protein sequence ID" value="KIM45935.1"/>
    <property type="molecule type" value="Genomic_DNA"/>
</dbReference>
<organism evidence="1 2">
    <name type="scientific">Hebeloma cylindrosporum</name>
    <dbReference type="NCBI Taxonomy" id="76867"/>
    <lineage>
        <taxon>Eukaryota</taxon>
        <taxon>Fungi</taxon>
        <taxon>Dikarya</taxon>
        <taxon>Basidiomycota</taxon>
        <taxon>Agaricomycotina</taxon>
        <taxon>Agaricomycetes</taxon>
        <taxon>Agaricomycetidae</taxon>
        <taxon>Agaricales</taxon>
        <taxon>Agaricineae</taxon>
        <taxon>Hymenogastraceae</taxon>
        <taxon>Hebeloma</taxon>
    </lineage>
</organism>
<accession>A0A0C3CAT9</accession>
<evidence type="ECO:0000313" key="1">
    <source>
        <dbReference type="EMBL" id="KIM45935.1"/>
    </source>
</evidence>
<evidence type="ECO:0000313" key="2">
    <source>
        <dbReference type="Proteomes" id="UP000053424"/>
    </source>
</evidence>
<dbReference type="HOGENOM" id="CLU_2413502_0_0_1"/>
<gene>
    <name evidence="1" type="ORF">M413DRAFT_298158</name>
</gene>
<dbReference type="Proteomes" id="UP000053424">
    <property type="component" value="Unassembled WGS sequence"/>
</dbReference>
<dbReference type="AlphaFoldDB" id="A0A0C3CAT9"/>
<proteinExistence type="predicted"/>